<dbReference type="OrthoDB" id="3556832at2759"/>
<proteinExistence type="predicted"/>
<keyword evidence="3" id="KW-1185">Reference proteome</keyword>
<sequence>MPTYFAPNISVWLSSMSLADATTPRIVLKKGEIAKKQCEEAEQKLLRSARLREERVLSDSDATGLDFIQLEWLGNAPFMQVQTGNAFEQCRDRDGAKALTQDPNNAQPPAVVDSRFSDYSKHVQSPLALALHVKLSDKTFVSGLDKSNKVHLKIDVFFNGQLSSCMFVPYHDIRSGAKSLHQVFAGYRVDFLSERPWVINSPATIAGSVTSKAKTFSSAQQRWTDICKALRIEASQRGMNKQGDIPPSAEFLHALSSVQMPVQVENLQKPGGKSFGVIDMVITAGEGRKVTSGTTYLKMPMRLTDENFPLKAGQDTTEERDHGDSDYEEEPQPKWRATAPRVLSMASTPHTSLPHLPHHDYGALGATPTPRARQIMPEAFLSFPERGRSGPKEYTHDHSEHIFNGFFSVPTKPKTSCSPSKRSRNDDHERPRSLHIRRLIITGVNGKVLVDHKWSTVQCFVHKEGSNDMKTGFGCPSQGSPANLMGRSVIGASNAKHRSTEHNVPASAHSASFPSSSSSLAYPIPMGTRDELASKKDKPVRQVVGASSQTAKKAVVQTPDLSMPQRRTSYGSRILGVQGPKATTFIFEDPEEVLREGAKLRRSKSPIKYKMEPAATVKPIALTQAGLMREIRTADSSSPLSSLATTPEPDVLSVPATSNSAAIASSRKTPATAIAQTDGPAEHKMMVTPLREVTSSPTKLASSVPRLPLQAPSTPMSSPAPNTKKRKSQGRFLPKQPRSPDRLRTISNPPLNRDCVIAFAESKDGEHEKGVLRQVKGERQGIFAEDYVVFATRFFIPGQ</sequence>
<evidence type="ECO:0000313" key="3">
    <source>
        <dbReference type="Proteomes" id="UP000799777"/>
    </source>
</evidence>
<evidence type="ECO:0000313" key="2">
    <source>
        <dbReference type="EMBL" id="KAF2032963.1"/>
    </source>
</evidence>
<feature type="compositionally biased region" description="Polar residues" evidence="1">
    <location>
        <begin position="711"/>
        <end position="721"/>
    </location>
</feature>
<dbReference type="EMBL" id="ML978169">
    <property type="protein sequence ID" value="KAF2032963.1"/>
    <property type="molecule type" value="Genomic_DNA"/>
</dbReference>
<name>A0A9P4HE54_9PLEO</name>
<reference evidence="2" key="1">
    <citation type="journal article" date="2020" name="Stud. Mycol.">
        <title>101 Dothideomycetes genomes: a test case for predicting lifestyles and emergence of pathogens.</title>
        <authorList>
            <person name="Haridas S."/>
            <person name="Albert R."/>
            <person name="Binder M."/>
            <person name="Bloem J."/>
            <person name="Labutti K."/>
            <person name="Salamov A."/>
            <person name="Andreopoulos B."/>
            <person name="Baker S."/>
            <person name="Barry K."/>
            <person name="Bills G."/>
            <person name="Bluhm B."/>
            <person name="Cannon C."/>
            <person name="Castanera R."/>
            <person name="Culley D."/>
            <person name="Daum C."/>
            <person name="Ezra D."/>
            <person name="Gonzalez J."/>
            <person name="Henrissat B."/>
            <person name="Kuo A."/>
            <person name="Liang C."/>
            <person name="Lipzen A."/>
            <person name="Lutzoni F."/>
            <person name="Magnuson J."/>
            <person name="Mondo S."/>
            <person name="Nolan M."/>
            <person name="Ohm R."/>
            <person name="Pangilinan J."/>
            <person name="Park H.-J."/>
            <person name="Ramirez L."/>
            <person name="Alfaro M."/>
            <person name="Sun H."/>
            <person name="Tritt A."/>
            <person name="Yoshinaga Y."/>
            <person name="Zwiers L.-H."/>
            <person name="Turgeon B."/>
            <person name="Goodwin S."/>
            <person name="Spatafora J."/>
            <person name="Crous P."/>
            <person name="Grigoriev I."/>
        </authorList>
    </citation>
    <scope>NUCLEOTIDE SEQUENCE</scope>
    <source>
        <strain evidence="2">CBS 110217</strain>
    </source>
</reference>
<feature type="region of interest" description="Disordered" evidence="1">
    <location>
        <begin position="308"/>
        <end position="335"/>
    </location>
</feature>
<comment type="caution">
    <text evidence="2">The sequence shown here is derived from an EMBL/GenBank/DDBJ whole genome shotgun (WGS) entry which is preliminary data.</text>
</comment>
<organism evidence="2 3">
    <name type="scientific">Setomelanomma holmii</name>
    <dbReference type="NCBI Taxonomy" id="210430"/>
    <lineage>
        <taxon>Eukaryota</taxon>
        <taxon>Fungi</taxon>
        <taxon>Dikarya</taxon>
        <taxon>Ascomycota</taxon>
        <taxon>Pezizomycotina</taxon>
        <taxon>Dothideomycetes</taxon>
        <taxon>Pleosporomycetidae</taxon>
        <taxon>Pleosporales</taxon>
        <taxon>Pleosporineae</taxon>
        <taxon>Phaeosphaeriaceae</taxon>
        <taxon>Setomelanomma</taxon>
    </lineage>
</organism>
<feature type="region of interest" description="Disordered" evidence="1">
    <location>
        <begin position="406"/>
        <end position="431"/>
    </location>
</feature>
<feature type="compositionally biased region" description="Low complexity" evidence="1">
    <location>
        <begin position="635"/>
        <end position="647"/>
    </location>
</feature>
<dbReference type="AlphaFoldDB" id="A0A9P4HE54"/>
<gene>
    <name evidence="2" type="ORF">EK21DRAFT_59689</name>
</gene>
<feature type="region of interest" description="Disordered" evidence="1">
    <location>
        <begin position="635"/>
        <end position="654"/>
    </location>
</feature>
<protein>
    <submittedName>
        <fullName evidence="2">Uncharacterized protein</fullName>
    </submittedName>
</protein>
<dbReference type="Proteomes" id="UP000799777">
    <property type="component" value="Unassembled WGS sequence"/>
</dbReference>
<evidence type="ECO:0000256" key="1">
    <source>
        <dbReference type="SAM" id="MobiDB-lite"/>
    </source>
</evidence>
<accession>A0A9P4HE54</accession>
<feature type="region of interest" description="Disordered" evidence="1">
    <location>
        <begin position="661"/>
        <end position="748"/>
    </location>
</feature>